<accession>A0A1G2E1H9</accession>
<name>A0A1G2E1H9_9BACT</name>
<dbReference type="InterPro" id="IPR043128">
    <property type="entry name" value="Rev_trsase/Diguanyl_cyclase"/>
</dbReference>
<gene>
    <name evidence="2" type="ORF">A2626_03285</name>
</gene>
<dbReference type="InterPro" id="IPR051083">
    <property type="entry name" value="GrpII_Intron_Splice-Mob/Def"/>
</dbReference>
<evidence type="ECO:0000313" key="2">
    <source>
        <dbReference type="EMBL" id="OGZ19489.1"/>
    </source>
</evidence>
<dbReference type="EMBL" id="MHLZ01000030">
    <property type="protein sequence ID" value="OGZ19489.1"/>
    <property type="molecule type" value="Genomic_DNA"/>
</dbReference>
<dbReference type="AlphaFoldDB" id="A0A1G2E1H9"/>
<dbReference type="Proteomes" id="UP000177360">
    <property type="component" value="Unassembled WGS sequence"/>
</dbReference>
<organism evidence="2 3">
    <name type="scientific">Candidatus Nealsonbacteria bacterium RIFCSPHIGHO2_01_FULL_38_55</name>
    <dbReference type="NCBI Taxonomy" id="1801664"/>
    <lineage>
        <taxon>Bacteria</taxon>
        <taxon>Candidatus Nealsoniibacteriota</taxon>
    </lineage>
</organism>
<evidence type="ECO:0000259" key="1">
    <source>
        <dbReference type="PROSITE" id="PS50878"/>
    </source>
</evidence>
<protein>
    <recommendedName>
        <fullName evidence="1">Reverse transcriptase domain-containing protein</fullName>
    </recommendedName>
</protein>
<dbReference type="Pfam" id="PF00078">
    <property type="entry name" value="RVT_1"/>
    <property type="match status" value="1"/>
</dbReference>
<reference evidence="2 3" key="1">
    <citation type="journal article" date="2016" name="Nat. Commun.">
        <title>Thousands of microbial genomes shed light on interconnected biogeochemical processes in an aquifer system.</title>
        <authorList>
            <person name="Anantharaman K."/>
            <person name="Brown C.T."/>
            <person name="Hug L.A."/>
            <person name="Sharon I."/>
            <person name="Castelle C.J."/>
            <person name="Probst A.J."/>
            <person name="Thomas B.C."/>
            <person name="Singh A."/>
            <person name="Wilkins M.J."/>
            <person name="Karaoz U."/>
            <person name="Brodie E.L."/>
            <person name="Williams K.H."/>
            <person name="Hubbard S.S."/>
            <person name="Banfield J.F."/>
        </authorList>
    </citation>
    <scope>NUCLEOTIDE SEQUENCE [LARGE SCALE GENOMIC DNA]</scope>
</reference>
<dbReference type="CDD" id="cd01651">
    <property type="entry name" value="RT_G2_intron"/>
    <property type="match status" value="1"/>
</dbReference>
<dbReference type="PROSITE" id="PS50878">
    <property type="entry name" value="RT_POL"/>
    <property type="match status" value="1"/>
</dbReference>
<dbReference type="PANTHER" id="PTHR34047:SF8">
    <property type="entry name" value="PROTEIN YKFC"/>
    <property type="match status" value="1"/>
</dbReference>
<dbReference type="SUPFAM" id="SSF56672">
    <property type="entry name" value="DNA/RNA polymerases"/>
    <property type="match status" value="1"/>
</dbReference>
<dbReference type="PANTHER" id="PTHR34047">
    <property type="entry name" value="NUCLEAR INTRON MATURASE 1, MITOCHONDRIAL-RELATED"/>
    <property type="match status" value="1"/>
</dbReference>
<dbReference type="InterPro" id="IPR000477">
    <property type="entry name" value="RT_dom"/>
</dbReference>
<evidence type="ECO:0000313" key="3">
    <source>
        <dbReference type="Proteomes" id="UP000177360"/>
    </source>
</evidence>
<proteinExistence type="predicted"/>
<dbReference type="InterPro" id="IPR043502">
    <property type="entry name" value="DNA/RNA_pol_sf"/>
</dbReference>
<comment type="caution">
    <text evidence="2">The sequence shown here is derived from an EMBL/GenBank/DDBJ whole genome shotgun (WGS) entry which is preliminary data.</text>
</comment>
<dbReference type="Gene3D" id="3.30.70.270">
    <property type="match status" value="1"/>
</dbReference>
<feature type="domain" description="Reverse transcriptase" evidence="1">
    <location>
        <begin position="1"/>
        <end position="277"/>
    </location>
</feature>
<sequence>MKIQLIHKFEDIISIDNLLLAWKEFIKGKRNKKDVQVFSFYLMDNVLQLSRDLENHAYKHGGYQCFKINDPKTRTIHKAIVRDRLLHHAVCRILCPFFDKIFISDSFSCRTNKGTHKAINRFREFARIVSKNNTKTCWVLKCDIKKFFASINQHILVKILEQHTPDENVVNLLREIIFSFYSTEPGVGLPLGNLASQLFSNVYMNGLDQFMKHKLKEKYYIRYADDFVILSENRGYLEDKIPIIQNFLQNELNLKIHPDKIFIKTLSSGIDFLGWVNFPDYRILRNTTKNRILNKIKEAYNPRTLASYFGLLRHGNTEKIKSKVLNLYIRNYK</sequence>